<evidence type="ECO:0000256" key="3">
    <source>
        <dbReference type="ARBA" id="ARBA00022692"/>
    </source>
</evidence>
<accession>B0MRD1</accession>
<comment type="caution">
    <text evidence="8">The sequence shown here is derived from an EMBL/GenBank/DDBJ whole genome shotgun (WGS) entry which is preliminary data.</text>
</comment>
<evidence type="ECO:0000256" key="4">
    <source>
        <dbReference type="ARBA" id="ARBA00022989"/>
    </source>
</evidence>
<keyword evidence="5 6" id="KW-0472">Membrane</keyword>
<gene>
    <name evidence="8" type="ORF">EUBSIR_02403</name>
</gene>
<dbReference type="GO" id="GO:0005886">
    <property type="term" value="C:plasma membrane"/>
    <property type="evidence" value="ECO:0007669"/>
    <property type="project" value="UniProtKB-SubCell"/>
</dbReference>
<feature type="domain" description="ABC3 transporter permease C-terminal" evidence="7">
    <location>
        <begin position="271"/>
        <end position="387"/>
    </location>
</feature>
<dbReference type="EMBL" id="ABCA03000054">
    <property type="protein sequence ID" value="EDR99787.1"/>
    <property type="molecule type" value="Genomic_DNA"/>
</dbReference>
<dbReference type="Pfam" id="PF02687">
    <property type="entry name" value="FtsX"/>
    <property type="match status" value="1"/>
</dbReference>
<organism evidence="8 9">
    <name type="scientific">[Eubacterium] siraeum DSM 15702</name>
    <dbReference type="NCBI Taxonomy" id="428128"/>
    <lineage>
        <taxon>Bacteria</taxon>
        <taxon>Bacillati</taxon>
        <taxon>Bacillota</taxon>
        <taxon>Clostridia</taxon>
        <taxon>Eubacteriales</taxon>
        <taxon>Oscillospiraceae</taxon>
        <taxon>Oscillospiraceae incertae sedis</taxon>
    </lineage>
</organism>
<evidence type="ECO:0000256" key="1">
    <source>
        <dbReference type="ARBA" id="ARBA00004651"/>
    </source>
</evidence>
<keyword evidence="2" id="KW-1003">Cell membrane</keyword>
<dbReference type="PANTHER" id="PTHR30287">
    <property type="entry name" value="MEMBRANE COMPONENT OF PREDICTED ABC SUPERFAMILY METABOLITE UPTAKE TRANSPORTER"/>
    <property type="match status" value="1"/>
</dbReference>
<reference evidence="8" key="2">
    <citation type="submission" date="2014-06" db="EMBL/GenBank/DDBJ databases">
        <title>Draft genome sequence of Eubacterium siraeum (DSM 15702).</title>
        <authorList>
            <person name="Sudarsanam P."/>
            <person name="Ley R."/>
            <person name="Guruge J."/>
            <person name="Turnbaugh P.J."/>
            <person name="Mahowald M."/>
            <person name="Liep D."/>
            <person name="Gordon J."/>
        </authorList>
    </citation>
    <scope>NUCLEOTIDE SEQUENCE</scope>
    <source>
        <strain evidence="8">DSM 15702</strain>
    </source>
</reference>
<dbReference type="InterPro" id="IPR038766">
    <property type="entry name" value="Membrane_comp_ABC_pdt"/>
</dbReference>
<sequence length="801" mass="88269">MLQCNHNDKRSKEMYLNILKKDLKRKKTMNMILLVFIILATMFVASGLNNVFTVMNGTDYYLDKAEIGDFVVITMGNESTGYADGILDKADCVNGYKIETCIFGSQDSVSHLDGAEVETKNTAMFQSISDAKLKFFNTANKSVSAVNQGEVLITGKFIENNGFKVGDYIRIKLGDVEKELKIAGKVKDAFLGSDFMGNTRFLLNQADYDTFLADEMINAHYLGEVIYIETDDVKATTSAIADIPGIAFTGTRDTLKMCYVMEMIVAFIILILSVCLIIVSFVVLRFSIGFTIAEEYREIGVMKAIGIKNHKIRGLYIVKYLMMSVIGGIIGFFASIPFGNMLIMSVSENMVLGNDVGFLINIISAVGTVIIILLFAYGCTSKVKKLTPIDAIRSGQTGERFGKKSFLRIGKTSLKPSVYMALNDVLSAPKRFMTIIISFFLCTLFVLMLVNTVATMKSPNLITTFGTESNLYINDVDGVMKFMNTGDKESLSDGLNNLSDKISDDGMPCNVSVDIQYKYKVIAMGNEYAVSCAQSLNIPVGEYDYLEGSAPQNRNEIAVTPKISEMLGAEIGDTVTIDFGTEKIDCIVTAYFQTMNNLGELIRLHDGAPTDMSCVSSIRQYQVDFTDNPSESEIESRKEKIKELLDVEDVMNATEYCIDCVSVVPTMEAVQVLLLAITIVVVILVTVLVERSFISDEKSQTALLKAIGFQYGTIISWNTLRFGIVALAAAILAAAASIPMTELCITPIYGMMGATKIKFNIDPLQIFLIYPTIIFTVTIISAFLTSLYTRKIKSSDTANIE</sequence>
<feature type="transmembrane region" description="Helical" evidence="6">
    <location>
        <begin position="264"/>
        <end position="293"/>
    </location>
</feature>
<name>B0MRD1_9FIRM</name>
<reference evidence="8" key="1">
    <citation type="submission" date="2007-10" db="EMBL/GenBank/DDBJ databases">
        <authorList>
            <person name="Fulton L."/>
            <person name="Clifton S."/>
            <person name="Fulton B."/>
            <person name="Xu J."/>
            <person name="Minx P."/>
            <person name="Pepin K.H."/>
            <person name="Johnson M."/>
            <person name="Thiruvilangam P."/>
            <person name="Bhonagiri V."/>
            <person name="Nash W.E."/>
            <person name="Mardis E.R."/>
            <person name="Wilson R.K."/>
        </authorList>
    </citation>
    <scope>NUCLEOTIDE SEQUENCE [LARGE SCALE GENOMIC DNA]</scope>
    <source>
        <strain evidence="8">DSM 15702</strain>
    </source>
</reference>
<evidence type="ECO:0000259" key="7">
    <source>
        <dbReference type="Pfam" id="PF02687"/>
    </source>
</evidence>
<evidence type="ECO:0000313" key="9">
    <source>
        <dbReference type="Proteomes" id="UP000005326"/>
    </source>
</evidence>
<keyword evidence="9" id="KW-1185">Reference proteome</keyword>
<dbReference type="PANTHER" id="PTHR30287:SF2">
    <property type="entry name" value="BLL1001 PROTEIN"/>
    <property type="match status" value="1"/>
</dbReference>
<comment type="subcellular location">
    <subcellularLocation>
        <location evidence="1">Cell membrane</location>
        <topology evidence="1">Multi-pass membrane protein</topology>
    </subcellularLocation>
</comment>
<feature type="transmembrane region" description="Helical" evidence="6">
    <location>
        <begin position="432"/>
        <end position="450"/>
    </location>
</feature>
<evidence type="ECO:0000313" key="8">
    <source>
        <dbReference type="EMBL" id="EDR99787.1"/>
    </source>
</evidence>
<feature type="transmembrane region" description="Helical" evidence="6">
    <location>
        <begin position="724"/>
        <end position="745"/>
    </location>
</feature>
<evidence type="ECO:0000256" key="2">
    <source>
        <dbReference type="ARBA" id="ARBA00022475"/>
    </source>
</evidence>
<dbReference type="AlphaFoldDB" id="B0MRD1"/>
<dbReference type="InterPro" id="IPR003838">
    <property type="entry name" value="ABC3_permease_C"/>
</dbReference>
<proteinExistence type="predicted"/>
<feature type="transmembrane region" description="Helical" evidence="6">
    <location>
        <begin position="356"/>
        <end position="377"/>
    </location>
</feature>
<feature type="transmembrane region" description="Helical" evidence="6">
    <location>
        <begin position="669"/>
        <end position="689"/>
    </location>
</feature>
<evidence type="ECO:0000256" key="5">
    <source>
        <dbReference type="ARBA" id="ARBA00023136"/>
    </source>
</evidence>
<feature type="transmembrane region" description="Helical" evidence="6">
    <location>
        <begin position="314"/>
        <end position="336"/>
    </location>
</feature>
<dbReference type="Proteomes" id="UP000005326">
    <property type="component" value="Unassembled WGS sequence"/>
</dbReference>
<evidence type="ECO:0000256" key="6">
    <source>
        <dbReference type="SAM" id="Phobius"/>
    </source>
</evidence>
<keyword evidence="4 6" id="KW-1133">Transmembrane helix</keyword>
<feature type="transmembrane region" description="Helical" evidence="6">
    <location>
        <begin position="766"/>
        <end position="788"/>
    </location>
</feature>
<protein>
    <submittedName>
        <fullName evidence="8">Efflux ABC transporter, permease protein</fullName>
    </submittedName>
</protein>
<keyword evidence="3 6" id="KW-0812">Transmembrane</keyword>